<keyword evidence="10" id="KW-0732">Signal</keyword>
<dbReference type="SUPFAM" id="SSF109998">
    <property type="entry name" value="Triger factor/SurA peptide-binding domain-like"/>
    <property type="match status" value="1"/>
</dbReference>
<keyword evidence="8" id="KW-0413">Isomerase</keyword>
<dbReference type="OrthoDB" id="14196at2"/>
<feature type="compositionally biased region" description="Basic and acidic residues" evidence="9">
    <location>
        <begin position="39"/>
        <end position="48"/>
    </location>
</feature>
<evidence type="ECO:0000256" key="5">
    <source>
        <dbReference type="ARBA" id="ARBA00023110"/>
    </source>
</evidence>
<reference evidence="12 13" key="1">
    <citation type="submission" date="2006-06" db="EMBL/GenBank/DDBJ databases">
        <authorList>
            <person name="Moran M.A."/>
            <person name="Ferriera S."/>
            <person name="Johnson J."/>
            <person name="Kravitz S."/>
            <person name="Beeson K."/>
            <person name="Sutton G."/>
            <person name="Rogers Y.-H."/>
            <person name="Friedman R."/>
            <person name="Frazier M."/>
            <person name="Venter J.C."/>
        </authorList>
    </citation>
    <scope>NUCLEOTIDE SEQUENCE [LARGE SCALE GENOMIC DNA]</scope>
    <source>
        <strain evidence="12 13">E-37</strain>
    </source>
</reference>
<evidence type="ECO:0000313" key="13">
    <source>
        <dbReference type="Proteomes" id="UP000005713"/>
    </source>
</evidence>
<evidence type="ECO:0000256" key="7">
    <source>
        <dbReference type="ARBA" id="ARBA00031484"/>
    </source>
</evidence>
<evidence type="ECO:0000256" key="9">
    <source>
        <dbReference type="SAM" id="MobiDB-lite"/>
    </source>
</evidence>
<dbReference type="Gene3D" id="3.10.50.40">
    <property type="match status" value="1"/>
</dbReference>
<evidence type="ECO:0000256" key="4">
    <source>
        <dbReference type="ARBA" id="ARBA00018370"/>
    </source>
</evidence>
<evidence type="ECO:0000256" key="3">
    <source>
        <dbReference type="ARBA" id="ARBA00013194"/>
    </source>
</evidence>
<dbReference type="EMBL" id="AAYA01000025">
    <property type="protein sequence ID" value="EBA05738.1"/>
    <property type="molecule type" value="Genomic_DNA"/>
</dbReference>
<dbReference type="EC" id="5.2.1.8" evidence="3"/>
<feature type="region of interest" description="Disordered" evidence="9">
    <location>
        <begin position="29"/>
        <end position="48"/>
    </location>
</feature>
<dbReference type="Proteomes" id="UP000005713">
    <property type="component" value="Unassembled WGS sequence"/>
</dbReference>
<evidence type="ECO:0000256" key="1">
    <source>
        <dbReference type="ARBA" id="ARBA00000971"/>
    </source>
</evidence>
<dbReference type="RefSeq" id="WP_005863958.1">
    <property type="nucleotide sequence ID" value="NZ_AAYA01000025.1"/>
</dbReference>
<gene>
    <name evidence="12" type="ORF">SSE37_18457</name>
</gene>
<evidence type="ECO:0000256" key="10">
    <source>
        <dbReference type="SAM" id="SignalP"/>
    </source>
</evidence>
<keyword evidence="13" id="KW-1185">Reference proteome</keyword>
<dbReference type="InterPro" id="IPR023058">
    <property type="entry name" value="PPIase_PpiC_CS"/>
</dbReference>
<proteinExistence type="inferred from homology"/>
<comment type="caution">
    <text evidence="12">The sequence shown here is derived from an EMBL/GenBank/DDBJ whole genome shotgun (WGS) entry which is preliminary data.</text>
</comment>
<dbReference type="PANTHER" id="PTHR47245:SF2">
    <property type="entry name" value="PEPTIDYL-PROLYL CIS-TRANS ISOMERASE HP_0175-RELATED"/>
    <property type="match status" value="1"/>
</dbReference>
<comment type="catalytic activity">
    <reaction evidence="1">
        <text>[protein]-peptidylproline (omega=180) = [protein]-peptidylproline (omega=0)</text>
        <dbReference type="Rhea" id="RHEA:16237"/>
        <dbReference type="Rhea" id="RHEA-COMP:10747"/>
        <dbReference type="Rhea" id="RHEA-COMP:10748"/>
        <dbReference type="ChEBI" id="CHEBI:83833"/>
        <dbReference type="ChEBI" id="CHEBI:83834"/>
        <dbReference type="EC" id="5.2.1.8"/>
    </reaction>
</comment>
<dbReference type="PANTHER" id="PTHR47245">
    <property type="entry name" value="PEPTIDYLPROLYL ISOMERASE"/>
    <property type="match status" value="1"/>
</dbReference>
<protein>
    <recommendedName>
        <fullName evidence="4">Parvulin-like PPIase</fullName>
        <ecNumber evidence="3">5.2.1.8</ecNumber>
    </recommendedName>
    <alternativeName>
        <fullName evidence="6">Peptidyl-prolyl cis-trans isomerase plp</fullName>
    </alternativeName>
    <alternativeName>
        <fullName evidence="7">Rotamase plp</fullName>
    </alternativeName>
</protein>
<dbReference type="InterPro" id="IPR000297">
    <property type="entry name" value="PPIase_PpiC"/>
</dbReference>
<feature type="domain" description="PpiC" evidence="11">
    <location>
        <begin position="181"/>
        <end position="270"/>
    </location>
</feature>
<dbReference type="PROSITE" id="PS01096">
    <property type="entry name" value="PPIC_PPIASE_1"/>
    <property type="match status" value="1"/>
</dbReference>
<sequence>MSKTTQSRVTLTLSTALLALTLALPAAAESAGHGQETTTEDHSTDAAGHEDGAVAEGAAPEETAPDGAALTAEDLAQVVATVGGTDITVGHMMVAKASLPQQYQQIPDAQLWDGLLQQLIQQEVLSQSKDAEETDLVRLSMENERRSLMAAVAITTVAERAVTEDEVQAVYQRDFVDVDQGKEYNASHILLETKEAAEEVLAEVKGGADFATVAREKSTGPSGPNGGSLGWFGAGMMVEPFQVAVESLAPGDVTGPVETQFGWHVIKLNETRTQEAPPLEAVRAEIVQKIQQDKVEEHIDSLMRQMDITRMPQGTVDPSILSETQLLEN</sequence>
<dbReference type="InterPro" id="IPR050245">
    <property type="entry name" value="PrsA_foldase"/>
</dbReference>
<keyword evidence="5 8" id="KW-0697">Rotamase</keyword>
<feature type="chain" id="PRO_5007909472" description="Parvulin-like PPIase" evidence="10">
    <location>
        <begin position="29"/>
        <end position="329"/>
    </location>
</feature>
<feature type="signal peptide" evidence="10">
    <location>
        <begin position="1"/>
        <end position="28"/>
    </location>
</feature>
<dbReference type="AlphaFoldDB" id="A3KAU2"/>
<evidence type="ECO:0000256" key="8">
    <source>
        <dbReference type="PROSITE-ProRule" id="PRU00278"/>
    </source>
</evidence>
<dbReference type="Pfam" id="PF00639">
    <property type="entry name" value="Rotamase"/>
    <property type="match status" value="1"/>
</dbReference>
<dbReference type="InterPro" id="IPR027304">
    <property type="entry name" value="Trigger_fact/SurA_dom_sf"/>
</dbReference>
<dbReference type="InterPro" id="IPR046357">
    <property type="entry name" value="PPIase_dom_sf"/>
</dbReference>
<dbReference type="PROSITE" id="PS50198">
    <property type="entry name" value="PPIC_PPIASE_2"/>
    <property type="match status" value="1"/>
</dbReference>
<dbReference type="SUPFAM" id="SSF54534">
    <property type="entry name" value="FKBP-like"/>
    <property type="match status" value="1"/>
</dbReference>
<organism evidence="12 13">
    <name type="scientific">Sagittula stellata (strain ATCC 700073 / DSM 11524 / E-37)</name>
    <dbReference type="NCBI Taxonomy" id="388399"/>
    <lineage>
        <taxon>Bacteria</taxon>
        <taxon>Pseudomonadati</taxon>
        <taxon>Pseudomonadota</taxon>
        <taxon>Alphaproteobacteria</taxon>
        <taxon>Rhodobacterales</taxon>
        <taxon>Roseobacteraceae</taxon>
        <taxon>Sagittula</taxon>
    </lineage>
</organism>
<evidence type="ECO:0000256" key="2">
    <source>
        <dbReference type="ARBA" id="ARBA00007656"/>
    </source>
</evidence>
<evidence type="ECO:0000259" key="11">
    <source>
        <dbReference type="PROSITE" id="PS50198"/>
    </source>
</evidence>
<name>A3KAU2_SAGS3</name>
<accession>A3KAU2</accession>
<comment type="similarity">
    <text evidence="2">Belongs to the PpiC/parvulin rotamase family.</text>
</comment>
<evidence type="ECO:0000313" key="12">
    <source>
        <dbReference type="EMBL" id="EBA05738.1"/>
    </source>
</evidence>
<dbReference type="GO" id="GO:0003755">
    <property type="term" value="F:peptidyl-prolyl cis-trans isomerase activity"/>
    <property type="evidence" value="ECO:0007669"/>
    <property type="project" value="UniProtKB-KW"/>
</dbReference>
<evidence type="ECO:0000256" key="6">
    <source>
        <dbReference type="ARBA" id="ARBA00030642"/>
    </source>
</evidence>
<dbReference type="eggNOG" id="COG0760">
    <property type="taxonomic scope" value="Bacteria"/>
</dbReference>